<protein>
    <submittedName>
        <fullName evidence="2">Uncharacterized protein</fullName>
    </submittedName>
</protein>
<dbReference type="Proteomes" id="UP001162483">
    <property type="component" value="Unassembled WGS sequence"/>
</dbReference>
<sequence>MAAISDFRSCDRRDNTDHCIGVNGDVSDTKSVPPQCQNAVPL</sequence>
<comment type="caution">
    <text evidence="2">The sequence shown here is derived from an EMBL/GenBank/DDBJ whole genome shotgun (WGS) entry which is preliminary data.</text>
</comment>
<dbReference type="EMBL" id="CATNWA010000295">
    <property type="protein sequence ID" value="CAI9536014.1"/>
    <property type="molecule type" value="Genomic_DNA"/>
</dbReference>
<keyword evidence="3" id="KW-1185">Reference proteome</keyword>
<proteinExistence type="predicted"/>
<evidence type="ECO:0000313" key="2">
    <source>
        <dbReference type="EMBL" id="CAI9536014.1"/>
    </source>
</evidence>
<feature type="compositionally biased region" description="Polar residues" evidence="1">
    <location>
        <begin position="29"/>
        <end position="42"/>
    </location>
</feature>
<feature type="region of interest" description="Disordered" evidence="1">
    <location>
        <begin position="21"/>
        <end position="42"/>
    </location>
</feature>
<accession>A0ABN9AJ64</accession>
<gene>
    <name evidence="2" type="ORF">SPARVUS_LOCUS973654</name>
</gene>
<evidence type="ECO:0000313" key="3">
    <source>
        <dbReference type="Proteomes" id="UP001162483"/>
    </source>
</evidence>
<name>A0ABN9AJ64_9NEOB</name>
<evidence type="ECO:0000256" key="1">
    <source>
        <dbReference type="SAM" id="MobiDB-lite"/>
    </source>
</evidence>
<reference evidence="2" key="1">
    <citation type="submission" date="2023-05" db="EMBL/GenBank/DDBJ databases">
        <authorList>
            <person name="Stuckert A."/>
        </authorList>
    </citation>
    <scope>NUCLEOTIDE SEQUENCE</scope>
</reference>
<feature type="non-terminal residue" evidence="2">
    <location>
        <position position="42"/>
    </location>
</feature>
<organism evidence="2 3">
    <name type="scientific">Staurois parvus</name>
    <dbReference type="NCBI Taxonomy" id="386267"/>
    <lineage>
        <taxon>Eukaryota</taxon>
        <taxon>Metazoa</taxon>
        <taxon>Chordata</taxon>
        <taxon>Craniata</taxon>
        <taxon>Vertebrata</taxon>
        <taxon>Euteleostomi</taxon>
        <taxon>Amphibia</taxon>
        <taxon>Batrachia</taxon>
        <taxon>Anura</taxon>
        <taxon>Neobatrachia</taxon>
        <taxon>Ranoidea</taxon>
        <taxon>Ranidae</taxon>
        <taxon>Staurois</taxon>
    </lineage>
</organism>